<feature type="chain" id="PRO_5043598037" description="medium-chain acyl-CoA ligase" evidence="7">
    <location>
        <begin position="20"/>
        <end position="368"/>
    </location>
</feature>
<evidence type="ECO:0000256" key="7">
    <source>
        <dbReference type="SAM" id="SignalP"/>
    </source>
</evidence>
<dbReference type="GO" id="GO:0006637">
    <property type="term" value="P:acyl-CoA metabolic process"/>
    <property type="evidence" value="ECO:0007669"/>
    <property type="project" value="TreeGrafter"/>
</dbReference>
<keyword evidence="3" id="KW-0547">Nucleotide-binding</keyword>
<dbReference type="InterPro" id="IPR000873">
    <property type="entry name" value="AMP-dep_synth/lig_dom"/>
</dbReference>
<dbReference type="Gene3D" id="3.40.50.12780">
    <property type="entry name" value="N-terminal domain of ligase-like"/>
    <property type="match status" value="1"/>
</dbReference>
<organism evidence="9 10">
    <name type="scientific">Cherax quadricarinatus</name>
    <name type="common">Australian red claw crayfish</name>
    <dbReference type="NCBI Taxonomy" id="27406"/>
    <lineage>
        <taxon>Eukaryota</taxon>
        <taxon>Metazoa</taxon>
        <taxon>Ecdysozoa</taxon>
        <taxon>Arthropoda</taxon>
        <taxon>Crustacea</taxon>
        <taxon>Multicrustacea</taxon>
        <taxon>Malacostraca</taxon>
        <taxon>Eumalacostraca</taxon>
        <taxon>Eucarida</taxon>
        <taxon>Decapoda</taxon>
        <taxon>Pleocyemata</taxon>
        <taxon>Astacidea</taxon>
        <taxon>Parastacoidea</taxon>
        <taxon>Parastacidae</taxon>
        <taxon>Cherax</taxon>
    </lineage>
</organism>
<proteinExistence type="inferred from homology"/>
<keyword evidence="2" id="KW-0436">Ligase</keyword>
<comment type="similarity">
    <text evidence="1">Belongs to the ATP-dependent AMP-binding enzyme family.</text>
</comment>
<dbReference type="Pfam" id="PF00501">
    <property type="entry name" value="AMP-binding"/>
    <property type="match status" value="1"/>
</dbReference>
<comment type="caution">
    <text evidence="9">The sequence shown here is derived from an EMBL/GenBank/DDBJ whole genome shotgun (WGS) entry which is preliminary data.</text>
</comment>
<reference evidence="9 10" key="1">
    <citation type="journal article" date="2024" name="BMC Genomics">
        <title>Genome assembly of redclaw crayfish (Cherax quadricarinatus) provides insights into its immune adaptation and hypoxia tolerance.</title>
        <authorList>
            <person name="Liu Z."/>
            <person name="Zheng J."/>
            <person name="Li H."/>
            <person name="Fang K."/>
            <person name="Wang S."/>
            <person name="He J."/>
            <person name="Zhou D."/>
            <person name="Weng S."/>
            <person name="Chi M."/>
            <person name="Gu Z."/>
            <person name="He J."/>
            <person name="Li F."/>
            <person name="Wang M."/>
        </authorList>
    </citation>
    <scope>NUCLEOTIDE SEQUENCE [LARGE SCALE GENOMIC DNA]</scope>
    <source>
        <strain evidence="9">ZL_2023a</strain>
    </source>
</reference>
<keyword evidence="4" id="KW-0067">ATP-binding</keyword>
<dbReference type="EMBL" id="JARKIK010000016">
    <property type="protein sequence ID" value="KAK8746814.1"/>
    <property type="molecule type" value="Genomic_DNA"/>
</dbReference>
<name>A0AAW0Y220_CHEQU</name>
<evidence type="ECO:0000256" key="4">
    <source>
        <dbReference type="ARBA" id="ARBA00022840"/>
    </source>
</evidence>
<dbReference type="GO" id="GO:0004321">
    <property type="term" value="F:fatty-acyl-CoA synthase activity"/>
    <property type="evidence" value="ECO:0007669"/>
    <property type="project" value="TreeGrafter"/>
</dbReference>
<keyword evidence="7" id="KW-0732">Signal</keyword>
<feature type="signal peptide" evidence="7">
    <location>
        <begin position="1"/>
        <end position="19"/>
    </location>
</feature>
<evidence type="ECO:0000259" key="8">
    <source>
        <dbReference type="Pfam" id="PF00501"/>
    </source>
</evidence>
<evidence type="ECO:0000313" key="10">
    <source>
        <dbReference type="Proteomes" id="UP001445076"/>
    </source>
</evidence>
<dbReference type="Proteomes" id="UP001445076">
    <property type="component" value="Unassembled WGS sequence"/>
</dbReference>
<dbReference type="InterPro" id="IPR020845">
    <property type="entry name" value="AMP-binding_CS"/>
</dbReference>
<evidence type="ECO:0000256" key="3">
    <source>
        <dbReference type="ARBA" id="ARBA00022741"/>
    </source>
</evidence>
<dbReference type="PANTHER" id="PTHR43605">
    <property type="entry name" value="ACYL-COENZYME A SYNTHETASE"/>
    <property type="match status" value="1"/>
</dbReference>
<evidence type="ECO:0000256" key="2">
    <source>
        <dbReference type="ARBA" id="ARBA00022598"/>
    </source>
</evidence>
<protein>
    <recommendedName>
        <fullName evidence="5">medium-chain acyl-CoA ligase</fullName>
        <ecNumber evidence="5">6.2.1.2</ecNumber>
    </recommendedName>
</protein>
<dbReference type="GO" id="GO:0005524">
    <property type="term" value="F:ATP binding"/>
    <property type="evidence" value="ECO:0007669"/>
    <property type="project" value="UniProtKB-KW"/>
</dbReference>
<accession>A0AAW0Y220</accession>
<dbReference type="PROSITE" id="PS00455">
    <property type="entry name" value="AMP_BINDING"/>
    <property type="match status" value="1"/>
</dbReference>
<dbReference type="PANTHER" id="PTHR43605:SF10">
    <property type="entry name" value="ACYL-COA SYNTHETASE MEDIUM CHAIN FAMILY MEMBER 3"/>
    <property type="match status" value="1"/>
</dbReference>
<feature type="domain" description="AMP-dependent synthetase/ligase" evidence="8">
    <location>
        <begin position="72"/>
        <end position="367"/>
    </location>
</feature>
<dbReference type="EC" id="6.2.1.2" evidence="5"/>
<evidence type="ECO:0000256" key="6">
    <source>
        <dbReference type="ARBA" id="ARBA00048477"/>
    </source>
</evidence>
<evidence type="ECO:0000256" key="5">
    <source>
        <dbReference type="ARBA" id="ARBA00039009"/>
    </source>
</evidence>
<dbReference type="GO" id="GO:0031956">
    <property type="term" value="F:medium-chain fatty acid-CoA ligase activity"/>
    <property type="evidence" value="ECO:0007669"/>
    <property type="project" value="UniProtKB-EC"/>
</dbReference>
<dbReference type="GO" id="GO:0005759">
    <property type="term" value="C:mitochondrial matrix"/>
    <property type="evidence" value="ECO:0007669"/>
    <property type="project" value="TreeGrafter"/>
</dbReference>
<dbReference type="AlphaFoldDB" id="A0AAW0Y220"/>
<keyword evidence="10" id="KW-1185">Reference proteome</keyword>
<dbReference type="SUPFAM" id="SSF56801">
    <property type="entry name" value="Acetyl-CoA synthetase-like"/>
    <property type="match status" value="1"/>
</dbReference>
<dbReference type="InterPro" id="IPR051087">
    <property type="entry name" value="Mitochondrial_ACSM"/>
</dbReference>
<comment type="catalytic activity">
    <reaction evidence="6">
        <text>a medium-chain fatty acid + ATP + CoA = a medium-chain fatty acyl-CoA + AMP + diphosphate</text>
        <dbReference type="Rhea" id="RHEA:48340"/>
        <dbReference type="ChEBI" id="CHEBI:30616"/>
        <dbReference type="ChEBI" id="CHEBI:33019"/>
        <dbReference type="ChEBI" id="CHEBI:57287"/>
        <dbReference type="ChEBI" id="CHEBI:59558"/>
        <dbReference type="ChEBI" id="CHEBI:90546"/>
        <dbReference type="ChEBI" id="CHEBI:456215"/>
        <dbReference type="EC" id="6.2.1.2"/>
    </reaction>
    <physiologicalReaction direction="left-to-right" evidence="6">
        <dbReference type="Rhea" id="RHEA:48341"/>
    </physiologicalReaction>
</comment>
<sequence length="368" mass="40800">MRWYLLQHLLGASTNTAAAAVSRLDNTTCLLLRHQKYCTSGNQFDYDAATSKYRKLLKPREHFNFAKDVVGHWASVKPNHPAVYLTDGSKQTVVSYSELYQEAQALATALSDPVAPRCALVILPKVPEWWVLNVALSWCGTIFSAGTTLLTPGDIRHRLVESKADCLVCDAAMAAALHTLTQSLPRRIVVTDNNQHVGEGWISYQDVLKLSNGKAVKPCVLTKGDTIAQLFFTSGTTGKPKMVPHTQANYGIGHIVTARYWLDLTEEDMLWNISDTGWAKTAWSSLYVPLMTGATAFVHQMPRFDGAEVLRTLSEHPVTVLCAPPTVYRALLQYDLSRHTFPALRHCVSAGEPLNPQAMQLWTQYTGD</sequence>
<evidence type="ECO:0000256" key="1">
    <source>
        <dbReference type="ARBA" id="ARBA00006432"/>
    </source>
</evidence>
<evidence type="ECO:0000313" key="9">
    <source>
        <dbReference type="EMBL" id="KAK8746814.1"/>
    </source>
</evidence>
<dbReference type="GO" id="GO:0006633">
    <property type="term" value="P:fatty acid biosynthetic process"/>
    <property type="evidence" value="ECO:0007669"/>
    <property type="project" value="TreeGrafter"/>
</dbReference>
<dbReference type="InterPro" id="IPR042099">
    <property type="entry name" value="ANL_N_sf"/>
</dbReference>
<gene>
    <name evidence="9" type="ORF">OTU49_016830</name>
</gene>